<reference evidence="2" key="1">
    <citation type="submission" date="2018-05" db="EMBL/GenBank/DDBJ databases">
        <authorList>
            <person name="Lanie J.A."/>
            <person name="Ng W.-L."/>
            <person name="Kazmierczak K.M."/>
            <person name="Andrzejewski T.M."/>
            <person name="Davidsen T.M."/>
            <person name="Wayne K.J."/>
            <person name="Tettelin H."/>
            <person name="Glass J.I."/>
            <person name="Rusch D."/>
            <person name="Podicherti R."/>
            <person name="Tsui H.-C.T."/>
            <person name="Winkler M.E."/>
        </authorList>
    </citation>
    <scope>NUCLEOTIDE SEQUENCE</scope>
</reference>
<dbReference type="EMBL" id="UINC01054072">
    <property type="protein sequence ID" value="SVB71356.1"/>
    <property type="molecule type" value="Genomic_DNA"/>
</dbReference>
<evidence type="ECO:0000313" key="2">
    <source>
        <dbReference type="EMBL" id="SVB71356.1"/>
    </source>
</evidence>
<accession>A0A382G7W5</accession>
<dbReference type="AlphaFoldDB" id="A0A382G7W5"/>
<feature type="region of interest" description="Disordered" evidence="1">
    <location>
        <begin position="36"/>
        <end position="67"/>
    </location>
</feature>
<protein>
    <submittedName>
        <fullName evidence="2">Uncharacterized protein</fullName>
    </submittedName>
</protein>
<gene>
    <name evidence="2" type="ORF">METZ01_LOCUS224210</name>
</gene>
<proteinExistence type="predicted"/>
<evidence type="ECO:0000256" key="1">
    <source>
        <dbReference type="SAM" id="MobiDB-lite"/>
    </source>
</evidence>
<organism evidence="2">
    <name type="scientific">marine metagenome</name>
    <dbReference type="NCBI Taxonomy" id="408172"/>
    <lineage>
        <taxon>unclassified sequences</taxon>
        <taxon>metagenomes</taxon>
        <taxon>ecological metagenomes</taxon>
    </lineage>
</organism>
<feature type="compositionally biased region" description="Basic and acidic residues" evidence="1">
    <location>
        <begin position="36"/>
        <end position="51"/>
    </location>
</feature>
<sequence>MNIKSVLVFLICTIAIHITLIKVNEIVLENKEMKQNNDLKKEEKKEEKKETTEEEEEKKEIPAVSNNKIATDDADVINDEDLRSDLLNFIKKSKNNTPTIFSKDSEIELEKDNKNVQEAPGYLNFGEDIERELKTTEYNLKTASSDSDNITLINSTGNDINESAANKQFKMIQNAGWKYKNEGVMNGGIDDGIGGFDPKAICNFSAL</sequence>
<name>A0A382G7W5_9ZZZZ</name>